<protein>
    <submittedName>
        <fullName evidence="1">65-kDa microtubule-associated protein 3</fullName>
    </submittedName>
</protein>
<gene>
    <name evidence="1" type="ORF">KPL71_023554</name>
</gene>
<comment type="caution">
    <text evidence="1">The sequence shown here is derived from an EMBL/GenBank/DDBJ whole genome shotgun (WGS) entry which is preliminary data.</text>
</comment>
<sequence>MLLELEQECLQVYRRKVDEANRCRAHLRQTIADYEAELAAICSAMAEPPVHNRQSDRMKQVQDHLNTLNSFCSVLGMDFKLTVSQIHPSFGNSDGSRSISDDTIEQLTIAIQKLREVKIQRMQKLQDLATTMLELWNLMDTPIEEQQMFQNVTCNIAASEREITERNTLSVDFIDHVEAEVTRLEELKSSKMKELVLKKQSELEEICRKNHMVPENDSSMEYTLEAIESGTTDPANVLEQIELQIAKAKEEAFSRKDILEKIDKWLAAREEESWLEDYNRDENRYNAGRGSHLILKRAEKARSLVNKLPGTLSFIYVDKHYLGWWRHWLQKPVPGKLKEVRLHSMLDEYTILRQEKEQERRRQRDQKKLKEQLIAEQEALYGSKPSPLKAQSVKKVPRVSSGGANNRRLPVGGTMLQTPKPDSLGSIKATPHSHPIKKIDRTLQHDPSNLHPDDGCATESAGRRGLDIPGEPKKKQSSDASEQDSPMKRRPFSAINSTTSSNDVNPNGETVQKPDPPFDLSFTTPSNTNSFIDDENMTPKSMPIPVPPTPPTISVPMQTTTTTPAPADALIPFNVYQVVETAEGIDEYSFEERRAGFVLPEIHSKPSIQV</sequence>
<reference evidence="2" key="1">
    <citation type="journal article" date="2023" name="Hortic. Res.">
        <title>A chromosome-level phased genome enabling allele-level studies in sweet orange: a case study on citrus Huanglongbing tolerance.</title>
        <authorList>
            <person name="Wu B."/>
            <person name="Yu Q."/>
            <person name="Deng Z."/>
            <person name="Duan Y."/>
            <person name="Luo F."/>
            <person name="Gmitter F. Jr."/>
        </authorList>
    </citation>
    <scope>NUCLEOTIDE SEQUENCE [LARGE SCALE GENOMIC DNA]</scope>
    <source>
        <strain evidence="2">cv. Valencia</strain>
    </source>
</reference>
<accession>A0ACB8IJW6</accession>
<evidence type="ECO:0000313" key="2">
    <source>
        <dbReference type="Proteomes" id="UP000829398"/>
    </source>
</evidence>
<dbReference type="Proteomes" id="UP000829398">
    <property type="component" value="Chromosome 8"/>
</dbReference>
<evidence type="ECO:0000313" key="1">
    <source>
        <dbReference type="EMBL" id="KAH9697303.1"/>
    </source>
</evidence>
<name>A0ACB8IJW6_CITSI</name>
<organism evidence="1 2">
    <name type="scientific">Citrus sinensis</name>
    <name type="common">Sweet orange</name>
    <name type="synonym">Citrus aurantium var. sinensis</name>
    <dbReference type="NCBI Taxonomy" id="2711"/>
    <lineage>
        <taxon>Eukaryota</taxon>
        <taxon>Viridiplantae</taxon>
        <taxon>Streptophyta</taxon>
        <taxon>Embryophyta</taxon>
        <taxon>Tracheophyta</taxon>
        <taxon>Spermatophyta</taxon>
        <taxon>Magnoliopsida</taxon>
        <taxon>eudicotyledons</taxon>
        <taxon>Gunneridae</taxon>
        <taxon>Pentapetalae</taxon>
        <taxon>rosids</taxon>
        <taxon>malvids</taxon>
        <taxon>Sapindales</taxon>
        <taxon>Rutaceae</taxon>
        <taxon>Aurantioideae</taxon>
        <taxon>Citrus</taxon>
    </lineage>
</organism>
<dbReference type="EMBL" id="CM039177">
    <property type="protein sequence ID" value="KAH9697303.1"/>
    <property type="molecule type" value="Genomic_DNA"/>
</dbReference>
<proteinExistence type="predicted"/>
<keyword evidence="2" id="KW-1185">Reference proteome</keyword>